<dbReference type="PANTHER" id="PTHR10127:SF903">
    <property type="entry name" value="MEPRIN A SUBUNIT"/>
    <property type="match status" value="1"/>
</dbReference>
<reference evidence="5" key="2">
    <citation type="submission" date="2025-09" db="UniProtKB">
        <authorList>
            <consortium name="Ensembl"/>
        </authorList>
    </citation>
    <scope>IDENTIFICATION</scope>
</reference>
<dbReference type="PANTHER" id="PTHR10127">
    <property type="entry name" value="DISCOIDIN, CUB, EGF, LAMININ , AND ZINC METALLOPROTEASE DOMAIN CONTAINING"/>
    <property type="match status" value="1"/>
</dbReference>
<dbReference type="CDD" id="cd04280">
    <property type="entry name" value="ZnMc_astacin_like"/>
    <property type="match status" value="1"/>
</dbReference>
<dbReference type="OMA" id="FTTNEYH"/>
<feature type="binding site" evidence="1">
    <location>
        <position position="57"/>
    </location>
    <ligand>
        <name>Zn(2+)</name>
        <dbReference type="ChEBI" id="CHEBI:29105"/>
        <note>catalytic</note>
    </ligand>
</feature>
<dbReference type="PRINTS" id="PR00480">
    <property type="entry name" value="ASTACIN"/>
</dbReference>
<feature type="domain" description="MAM" evidence="3">
    <location>
        <begin position="164"/>
        <end position="333"/>
    </location>
</feature>
<dbReference type="PRINTS" id="PR00020">
    <property type="entry name" value="MAMDOMAIN"/>
</dbReference>
<dbReference type="InterPro" id="IPR013320">
    <property type="entry name" value="ConA-like_dom_sf"/>
</dbReference>
<dbReference type="InterPro" id="IPR002083">
    <property type="entry name" value="MATH/TRAF_dom"/>
</dbReference>
<dbReference type="EC" id="3.4.24.-" evidence="2"/>
<dbReference type="GO" id="GO:0006508">
    <property type="term" value="P:proteolysis"/>
    <property type="evidence" value="ECO:0007669"/>
    <property type="project" value="UniProtKB-KW"/>
</dbReference>
<keyword evidence="6" id="KW-1185">Reference proteome</keyword>
<dbReference type="SMART" id="SM00235">
    <property type="entry name" value="ZnMc"/>
    <property type="match status" value="1"/>
</dbReference>
<evidence type="ECO:0000313" key="5">
    <source>
        <dbReference type="Ensembl" id="ENSOMEP00000031985.1"/>
    </source>
</evidence>
<dbReference type="InterPro" id="IPR034035">
    <property type="entry name" value="Astacin-like_dom"/>
</dbReference>
<comment type="caution">
    <text evidence="1">Lacks conserved residue(s) required for the propagation of feature annotation.</text>
</comment>
<organism evidence="5 6">
    <name type="scientific">Oryzias melastigma</name>
    <name type="common">Marine medaka</name>
    <dbReference type="NCBI Taxonomy" id="30732"/>
    <lineage>
        <taxon>Eukaryota</taxon>
        <taxon>Metazoa</taxon>
        <taxon>Chordata</taxon>
        <taxon>Craniata</taxon>
        <taxon>Vertebrata</taxon>
        <taxon>Euteleostomi</taxon>
        <taxon>Actinopterygii</taxon>
        <taxon>Neopterygii</taxon>
        <taxon>Teleostei</taxon>
        <taxon>Neoteleostei</taxon>
        <taxon>Acanthomorphata</taxon>
        <taxon>Ovalentaria</taxon>
        <taxon>Atherinomorphae</taxon>
        <taxon>Beloniformes</taxon>
        <taxon>Adrianichthyidae</taxon>
        <taxon>Oryziinae</taxon>
        <taxon>Oryzias</taxon>
    </lineage>
</organism>
<dbReference type="InterPro" id="IPR008974">
    <property type="entry name" value="TRAF-like"/>
</dbReference>
<keyword evidence="1 2" id="KW-0862">Zinc</keyword>
<feature type="binding site" evidence="1">
    <location>
        <position position="53"/>
    </location>
    <ligand>
        <name>Zn(2+)</name>
        <dbReference type="ChEBI" id="CHEBI:29105"/>
        <note>catalytic</note>
    </ligand>
</feature>
<evidence type="ECO:0000256" key="2">
    <source>
        <dbReference type="RuleBase" id="RU361183"/>
    </source>
</evidence>
<dbReference type="Gene3D" id="2.60.210.10">
    <property type="entry name" value="Apoptosis, Tumor Necrosis Factor Receptor Associated Protein 2, Chain A"/>
    <property type="match status" value="2"/>
</dbReference>
<dbReference type="Pfam" id="PF01400">
    <property type="entry name" value="Astacin"/>
    <property type="match status" value="1"/>
</dbReference>
<feature type="domain" description="Peptidase M12A" evidence="4">
    <location>
        <begin position="1"/>
        <end position="157"/>
    </location>
</feature>
<comment type="cofactor">
    <cofactor evidence="1 2">
        <name>Zn(2+)</name>
        <dbReference type="ChEBI" id="CHEBI:29105"/>
    </cofactor>
    <text evidence="1 2">Binds 1 zinc ion per subunit.</text>
</comment>
<dbReference type="SUPFAM" id="SSF49599">
    <property type="entry name" value="TRAF domain-like"/>
    <property type="match status" value="2"/>
</dbReference>
<evidence type="ECO:0000259" key="3">
    <source>
        <dbReference type="PROSITE" id="PS50060"/>
    </source>
</evidence>
<feature type="binding site" evidence="1">
    <location>
        <position position="63"/>
    </location>
    <ligand>
        <name>Zn(2+)</name>
        <dbReference type="ChEBI" id="CHEBI:29105"/>
        <note>catalytic</note>
    </ligand>
</feature>
<evidence type="ECO:0000313" key="6">
    <source>
        <dbReference type="Proteomes" id="UP000261560"/>
    </source>
</evidence>
<dbReference type="InterPro" id="IPR006026">
    <property type="entry name" value="Peptidase_Metallo"/>
</dbReference>
<dbReference type="PROSITE" id="PS51864">
    <property type="entry name" value="ASTACIN"/>
    <property type="match status" value="1"/>
</dbReference>
<keyword evidence="1 2" id="KW-0645">Protease</keyword>
<keyword evidence="1 2" id="KW-0482">Metalloprotease</keyword>
<keyword evidence="1 2" id="KW-0378">Hydrolase</keyword>
<dbReference type="GO" id="GO:0008270">
    <property type="term" value="F:zinc ion binding"/>
    <property type="evidence" value="ECO:0007669"/>
    <property type="project" value="UniProtKB-UniRule"/>
</dbReference>
<dbReference type="PaxDb" id="30732-ENSOMEP00000031985"/>
<dbReference type="PROSITE" id="PS50060">
    <property type="entry name" value="MAM_2"/>
    <property type="match status" value="1"/>
</dbReference>
<reference evidence="5" key="1">
    <citation type="submission" date="2025-08" db="UniProtKB">
        <authorList>
            <consortium name="Ensembl"/>
        </authorList>
    </citation>
    <scope>IDENTIFICATION</scope>
</reference>
<dbReference type="InterPro" id="IPR001506">
    <property type="entry name" value="Peptidase_M12A"/>
</dbReference>
<dbReference type="AlphaFoldDB" id="A0A3B3DRJ7"/>
<dbReference type="SUPFAM" id="SSF55486">
    <property type="entry name" value="Metalloproteases ('zincins'), catalytic domain"/>
    <property type="match status" value="1"/>
</dbReference>
<dbReference type="Pfam" id="PF22486">
    <property type="entry name" value="MATH_2"/>
    <property type="match status" value="2"/>
</dbReference>
<dbReference type="GO" id="GO:0016020">
    <property type="term" value="C:membrane"/>
    <property type="evidence" value="ECO:0007669"/>
    <property type="project" value="InterPro"/>
</dbReference>
<evidence type="ECO:0000256" key="1">
    <source>
        <dbReference type="PROSITE-ProRule" id="PRU01211"/>
    </source>
</evidence>
<dbReference type="Proteomes" id="UP000261560">
    <property type="component" value="Unplaced"/>
</dbReference>
<dbReference type="Gene3D" id="3.40.390.10">
    <property type="entry name" value="Collagenase (Catalytic Domain)"/>
    <property type="match status" value="1"/>
</dbReference>
<dbReference type="InterPro" id="IPR024079">
    <property type="entry name" value="MetalloPept_cat_dom_sf"/>
</dbReference>
<accession>A0A3B3DRJ7</accession>
<dbReference type="GeneTree" id="ENSGT00950000183111"/>
<dbReference type="InterPro" id="IPR000998">
    <property type="entry name" value="MAM_dom"/>
</dbReference>
<dbReference type="CDD" id="cd06263">
    <property type="entry name" value="MAM"/>
    <property type="match status" value="1"/>
</dbReference>
<proteinExistence type="predicted"/>
<feature type="active site" evidence="1">
    <location>
        <position position="54"/>
    </location>
</feature>
<protein>
    <recommendedName>
        <fullName evidence="2">Metalloendopeptidase</fullName>
        <ecNumber evidence="2">3.4.24.-</ecNumber>
    </recommendedName>
</protein>
<dbReference type="GO" id="GO:0004222">
    <property type="term" value="F:metalloendopeptidase activity"/>
    <property type="evidence" value="ECO:0007669"/>
    <property type="project" value="UniProtKB-UniRule"/>
</dbReference>
<dbReference type="STRING" id="30732.ENSOMEP00000031985"/>
<dbReference type="SUPFAM" id="SSF49899">
    <property type="entry name" value="Concanavalin A-like lectins/glucanases"/>
    <property type="match status" value="1"/>
</dbReference>
<evidence type="ECO:0000259" key="4">
    <source>
        <dbReference type="PROSITE" id="PS51864"/>
    </source>
</evidence>
<sequence length="601" mass="69293">IHTKGIILRALDQFRLKSCIDFKQCYSYIGRVNPNGQVLSIGAGCEYVHIVEHEMLHALGFYHEQSRYDRDDYVTIVWDNILKGREYNFNKVPSDESTTHGTPYDYWSVMHYSKDAFTNGNGSTIITIDPKFQDIIGQSLEMSYYDVQELNLLYKCNSTIAFNMYCGFSNGTLCGMDRCSQGNMSWELVTQVITGPSSDHTTLPGGIGYFMHVSTAAGQEGDTAQLETQRMTPKRDCHIQCLQFYYYHSGDESDVLNIWIREFKNEQDSTGTRHIKTIDSIFCSKTSHWKLHHVSLNATKNFQVVFEAQNGVGRSTGGFSVDDINLHETECPHLTLQIDDFQTVLETTTARIYSSRQYSSEGYAFRFGALFFGTHFGLYMQLLSGDYDDQLDWPCLRRQMTFQMLDQTPNIQQQMAKRWSFTTNEYHVDPNGVNYFDNPRKIGSAVFTDENNKQVYGGILYGLYRFSTLEEMQNREFLKGGSAVFTLNFQGKLRILLSNFRIDDFQTVLETTTARIYSSRQYSSEGYAFQFGAFFFGTHFGLYMQLLSGDYDDQLDWPCLRRQMTFQMLDQTPNIQQQMAKRWSFTTNEYHVNPNGKGVKT</sequence>
<dbReference type="Gene3D" id="2.60.120.200">
    <property type="match status" value="1"/>
</dbReference>
<keyword evidence="1 2" id="KW-0479">Metal-binding</keyword>
<dbReference type="SMART" id="SM00137">
    <property type="entry name" value="MAM"/>
    <property type="match status" value="1"/>
</dbReference>
<dbReference type="Pfam" id="PF00629">
    <property type="entry name" value="MAM"/>
    <property type="match status" value="1"/>
</dbReference>
<name>A0A3B3DRJ7_ORYME</name>
<dbReference type="Ensembl" id="ENSOMET00000023751.1">
    <property type="protein sequence ID" value="ENSOMEP00000031985.1"/>
    <property type="gene ID" value="ENSOMEG00000017169.1"/>
</dbReference>